<organism evidence="2 3">
    <name type="scientific">Dryococelus australis</name>
    <dbReference type="NCBI Taxonomy" id="614101"/>
    <lineage>
        <taxon>Eukaryota</taxon>
        <taxon>Metazoa</taxon>
        <taxon>Ecdysozoa</taxon>
        <taxon>Arthropoda</taxon>
        <taxon>Hexapoda</taxon>
        <taxon>Insecta</taxon>
        <taxon>Pterygota</taxon>
        <taxon>Neoptera</taxon>
        <taxon>Polyneoptera</taxon>
        <taxon>Phasmatodea</taxon>
        <taxon>Verophasmatodea</taxon>
        <taxon>Anareolatae</taxon>
        <taxon>Phasmatidae</taxon>
        <taxon>Eurycanthinae</taxon>
        <taxon>Dryococelus</taxon>
    </lineage>
</organism>
<comment type="caution">
    <text evidence="2">The sequence shown here is derived from an EMBL/GenBank/DDBJ whole genome shotgun (WGS) entry which is preliminary data.</text>
</comment>
<gene>
    <name evidence="2" type="ORF">PR048_007405</name>
</gene>
<sequence>MEQRRNSRAEETGDPRENPPTNVLSSGTYPGHLGGEGTACSVFPKEQVAPVAVCGHNSHNKIAQGCRLSGARTLEPPLRANSRGLQLHAVEELDETVFLRRVYQPAHPPSPAPSSVYLPYLNTLFGEAVTSRCSLVSAGAQHQISRGDTHTVLLKSSANSRASKEISGNSSHCATMSVYTAPCDIHLPPVSDELTFAATEVCLTSSTPHVCWAGLLVCKYGRRGAALLPMLDSRRSCSPDFRTWGSCRRMSLVGGISWGLPFLPSMHSDVAPHYLISLSSAPKTSIAGTKRWGKRKTYEKTRLPVASSRTIPTCENLGATPPGIEPASPTSVYKNLIVTPWNPEEAEHTRGLCMLSSIALIMLPTAGCNLDKLKNAFLKKAPS</sequence>
<protein>
    <submittedName>
        <fullName evidence="2">Uncharacterized protein</fullName>
    </submittedName>
</protein>
<evidence type="ECO:0000256" key="1">
    <source>
        <dbReference type="SAM" id="MobiDB-lite"/>
    </source>
</evidence>
<feature type="compositionally biased region" description="Polar residues" evidence="1">
    <location>
        <begin position="19"/>
        <end position="28"/>
    </location>
</feature>
<feature type="region of interest" description="Disordered" evidence="1">
    <location>
        <begin position="1"/>
        <end position="28"/>
    </location>
</feature>
<name>A0ABQ9HU92_9NEOP</name>
<evidence type="ECO:0000313" key="3">
    <source>
        <dbReference type="Proteomes" id="UP001159363"/>
    </source>
</evidence>
<dbReference type="Proteomes" id="UP001159363">
    <property type="component" value="Chromosome 3"/>
</dbReference>
<reference evidence="2 3" key="1">
    <citation type="submission" date="2023-02" db="EMBL/GenBank/DDBJ databases">
        <title>LHISI_Scaffold_Assembly.</title>
        <authorList>
            <person name="Stuart O.P."/>
            <person name="Cleave R."/>
            <person name="Magrath M.J.L."/>
            <person name="Mikheyev A.S."/>
        </authorList>
    </citation>
    <scope>NUCLEOTIDE SEQUENCE [LARGE SCALE GENOMIC DNA]</scope>
    <source>
        <strain evidence="2">Daus_M_001</strain>
        <tissue evidence="2">Leg muscle</tissue>
    </source>
</reference>
<proteinExistence type="predicted"/>
<accession>A0ABQ9HU92</accession>
<feature type="compositionally biased region" description="Basic and acidic residues" evidence="1">
    <location>
        <begin position="1"/>
        <end position="17"/>
    </location>
</feature>
<evidence type="ECO:0000313" key="2">
    <source>
        <dbReference type="EMBL" id="KAJ8887921.1"/>
    </source>
</evidence>
<keyword evidence="3" id="KW-1185">Reference proteome</keyword>
<dbReference type="EMBL" id="JARBHB010000003">
    <property type="protein sequence ID" value="KAJ8887921.1"/>
    <property type="molecule type" value="Genomic_DNA"/>
</dbReference>